<gene>
    <name evidence="2" type="ORF">Val02_31740</name>
</gene>
<dbReference type="Pfam" id="PF08924">
    <property type="entry name" value="Rv2525c_GlyHyd-like"/>
    <property type="match status" value="1"/>
</dbReference>
<accession>A0A8J4DR07</accession>
<sequence>MAVLLAGLVPALVTPWTTAPAHASFGISQHKGWDACGIGSTANAQAFWSNTPFWNMGLYIGGSQYGKGCTRWTPADVATLRGQGWKFLPLWVGPQAPCTSFASRFSADPATAYAQGRDEARAAYQVIVSYGWDTRDAPIIYDLEAFNTADAGCLAATQQFISGWVYQMHVPTAQKAGVYGSACASGLNTFASLANVPDFIDAADWSGNPSTGTIRCIPSGNWSGSRRHKQYAGDHTETWNGVTLNIDSDCSNGPVYPAPDELGNEQGCL</sequence>
<proteinExistence type="predicted"/>
<dbReference type="InterPro" id="IPR017853">
    <property type="entry name" value="GH"/>
</dbReference>
<name>A0A8J4DR07_9ACTN</name>
<dbReference type="EMBL" id="BOPF01000009">
    <property type="protein sequence ID" value="GIJ46288.1"/>
    <property type="molecule type" value="Genomic_DNA"/>
</dbReference>
<dbReference type="SUPFAM" id="SSF51445">
    <property type="entry name" value="(Trans)glycosidases"/>
    <property type="match status" value="1"/>
</dbReference>
<keyword evidence="3" id="KW-1185">Reference proteome</keyword>
<evidence type="ECO:0000259" key="1">
    <source>
        <dbReference type="Pfam" id="PF08924"/>
    </source>
</evidence>
<dbReference type="AlphaFoldDB" id="A0A8J4DR07"/>
<comment type="caution">
    <text evidence="2">The sequence shown here is derived from an EMBL/GenBank/DDBJ whole genome shotgun (WGS) entry which is preliminary data.</text>
</comment>
<dbReference type="InterPro" id="IPR015020">
    <property type="entry name" value="Rv2525c-like_Glyco_Hydro-like"/>
</dbReference>
<dbReference type="Proteomes" id="UP000619260">
    <property type="component" value="Unassembled WGS sequence"/>
</dbReference>
<protein>
    <recommendedName>
        <fullName evidence="1">Rv2525c-like glycoside hydrolase-like domain-containing protein</fullName>
    </recommendedName>
</protein>
<reference evidence="2" key="1">
    <citation type="submission" date="2021-01" db="EMBL/GenBank/DDBJ databases">
        <title>Whole genome shotgun sequence of Virgisporangium aliadipatigenens NBRC 105644.</title>
        <authorList>
            <person name="Komaki H."/>
            <person name="Tamura T."/>
        </authorList>
    </citation>
    <scope>NUCLEOTIDE SEQUENCE</scope>
    <source>
        <strain evidence="2">NBRC 105644</strain>
    </source>
</reference>
<evidence type="ECO:0000313" key="2">
    <source>
        <dbReference type="EMBL" id="GIJ46288.1"/>
    </source>
</evidence>
<evidence type="ECO:0000313" key="3">
    <source>
        <dbReference type="Proteomes" id="UP000619260"/>
    </source>
</evidence>
<feature type="domain" description="Rv2525c-like glycoside hydrolase-like" evidence="1">
    <location>
        <begin position="48"/>
        <end position="249"/>
    </location>
</feature>
<dbReference type="Gene3D" id="3.20.20.80">
    <property type="entry name" value="Glycosidases"/>
    <property type="match status" value="1"/>
</dbReference>
<organism evidence="2 3">
    <name type="scientific">Virgisporangium aliadipatigenens</name>
    <dbReference type="NCBI Taxonomy" id="741659"/>
    <lineage>
        <taxon>Bacteria</taxon>
        <taxon>Bacillati</taxon>
        <taxon>Actinomycetota</taxon>
        <taxon>Actinomycetes</taxon>
        <taxon>Micromonosporales</taxon>
        <taxon>Micromonosporaceae</taxon>
        <taxon>Virgisporangium</taxon>
    </lineage>
</organism>